<evidence type="ECO:0000313" key="2">
    <source>
        <dbReference type="EMBL" id="MBH0775517.1"/>
    </source>
</evidence>
<evidence type="ECO:0000259" key="1">
    <source>
        <dbReference type="Pfam" id="PF00561"/>
    </source>
</evidence>
<protein>
    <submittedName>
        <fullName evidence="2">Alpha/beta fold hydrolase</fullName>
    </submittedName>
</protein>
<gene>
    <name evidence="2" type="ORF">IT779_04335</name>
</gene>
<dbReference type="GO" id="GO:0016787">
    <property type="term" value="F:hydrolase activity"/>
    <property type="evidence" value="ECO:0007669"/>
    <property type="project" value="UniProtKB-KW"/>
</dbReference>
<dbReference type="InterPro" id="IPR000073">
    <property type="entry name" value="AB_hydrolase_1"/>
</dbReference>
<dbReference type="Proteomes" id="UP000655751">
    <property type="component" value="Unassembled WGS sequence"/>
</dbReference>
<dbReference type="SUPFAM" id="SSF53474">
    <property type="entry name" value="alpha/beta-Hydrolases"/>
    <property type="match status" value="1"/>
</dbReference>
<feature type="domain" description="AB hydrolase-1" evidence="1">
    <location>
        <begin position="30"/>
        <end position="130"/>
    </location>
</feature>
<dbReference type="RefSeq" id="WP_196147882.1">
    <property type="nucleotide sequence ID" value="NZ_JADMLG010000002.1"/>
</dbReference>
<organism evidence="2 3">
    <name type="scientific">Nocardia bovistercoris</name>
    <dbReference type="NCBI Taxonomy" id="2785916"/>
    <lineage>
        <taxon>Bacteria</taxon>
        <taxon>Bacillati</taxon>
        <taxon>Actinomycetota</taxon>
        <taxon>Actinomycetes</taxon>
        <taxon>Mycobacteriales</taxon>
        <taxon>Nocardiaceae</taxon>
        <taxon>Nocardia</taxon>
    </lineage>
</organism>
<reference evidence="2" key="1">
    <citation type="submission" date="2020-11" db="EMBL/GenBank/DDBJ databases">
        <title>Nocardia NEAU-351.nov., a novel actinomycete isolated from the cow dung.</title>
        <authorList>
            <person name="Zhang X."/>
        </authorList>
    </citation>
    <scope>NUCLEOTIDE SEQUENCE</scope>
    <source>
        <strain evidence="2">NEAU-351</strain>
    </source>
</reference>
<dbReference type="AlphaFoldDB" id="A0A931I855"/>
<keyword evidence="3" id="KW-1185">Reference proteome</keyword>
<dbReference type="Pfam" id="PF00561">
    <property type="entry name" value="Abhydrolase_1"/>
    <property type="match status" value="1"/>
</dbReference>
<dbReference type="Gene3D" id="3.40.50.1820">
    <property type="entry name" value="alpha/beta hydrolase"/>
    <property type="match status" value="1"/>
</dbReference>
<name>A0A931I855_9NOCA</name>
<proteinExistence type="predicted"/>
<accession>A0A931I855</accession>
<keyword evidence="2" id="KW-0378">Hydrolase</keyword>
<dbReference type="PANTHER" id="PTHR43798">
    <property type="entry name" value="MONOACYLGLYCEROL LIPASE"/>
    <property type="match status" value="1"/>
</dbReference>
<dbReference type="EMBL" id="JADMLG010000002">
    <property type="protein sequence ID" value="MBH0775517.1"/>
    <property type="molecule type" value="Genomic_DNA"/>
</dbReference>
<comment type="caution">
    <text evidence="2">The sequence shown here is derived from an EMBL/GenBank/DDBJ whole genome shotgun (WGS) entry which is preliminary data.</text>
</comment>
<dbReference type="InterPro" id="IPR029058">
    <property type="entry name" value="AB_hydrolase_fold"/>
</dbReference>
<evidence type="ECO:0000313" key="3">
    <source>
        <dbReference type="Proteomes" id="UP000655751"/>
    </source>
</evidence>
<dbReference type="InterPro" id="IPR050266">
    <property type="entry name" value="AB_hydrolase_sf"/>
</dbReference>
<sequence>MSRRATPPTRFVDVPWGRLAYTEHGVGTDVVVLLHQFLLDKRVQWPVAEYLAEQGYRVLCVDLPGHGESAAPHRPDAYGLSKSAAAVIDLLDALGLDKVFLGGASFGSLNALRIGLVAPHRLHGLLLEMPILDRGIRAACYWGGPGLGLYTLLGPLLRRLVPLARRPARRPDYLGLALSLIARDPIATRHMGVGLLGHGLEPWIADWRSLRLPTLVIGHPHDPVHLLADAEQLHRELDDVEYLYVPSFFALRRRPETFLPQVARFVDRCCPPRAADLAS</sequence>